<dbReference type="GO" id="GO:0051607">
    <property type="term" value="P:defense response to virus"/>
    <property type="evidence" value="ECO:0007669"/>
    <property type="project" value="UniProtKB-KW"/>
</dbReference>
<dbReference type="AlphaFoldDB" id="F2NE38"/>
<dbReference type="GO" id="GO:0000166">
    <property type="term" value="F:nucleotide binding"/>
    <property type="evidence" value="ECO:0007669"/>
    <property type="project" value="UniProtKB-KW"/>
</dbReference>
<dbReference type="Proteomes" id="UP000000483">
    <property type="component" value="Chromosome"/>
</dbReference>
<evidence type="ECO:0000313" key="5">
    <source>
        <dbReference type="Proteomes" id="UP000000483"/>
    </source>
</evidence>
<evidence type="ECO:0000313" key="4">
    <source>
        <dbReference type="EMBL" id="AEB10606.1"/>
    </source>
</evidence>
<dbReference type="HOGENOM" id="CLU_448892_0_0_7"/>
<dbReference type="InterPro" id="IPR054767">
    <property type="entry name" value="Cas10-Cmr2_palm2"/>
</dbReference>
<protein>
    <recommendedName>
        <fullName evidence="3">Cas10/Cmr2 second palm domain-containing protein</fullName>
    </recommendedName>
</protein>
<dbReference type="OrthoDB" id="442064at2"/>
<keyword evidence="5" id="KW-1185">Reference proteome</keyword>
<dbReference type="KEGG" id="dao:Desac_2799"/>
<gene>
    <name evidence="4" type="ordered locus">Desac_2799</name>
</gene>
<dbReference type="Pfam" id="PF22335">
    <property type="entry name" value="Cas10-Cmr2_palm2"/>
    <property type="match status" value="1"/>
</dbReference>
<keyword evidence="2" id="KW-0051">Antiviral defense</keyword>
<reference evidence="4 5" key="1">
    <citation type="journal article" date="2011" name="Stand. Genomic Sci.">
        <title>Complete genome sequence of the acetate-degrading sulfate reducer Desulfobacca acetoxidans type strain (ASRB2).</title>
        <authorList>
            <person name="Goker M."/>
            <person name="Teshima H."/>
            <person name="Lapidus A."/>
            <person name="Nolan M."/>
            <person name="Lucas S."/>
            <person name="Hammon N."/>
            <person name="Deshpande S."/>
            <person name="Cheng J.F."/>
            <person name="Tapia R."/>
            <person name="Han C."/>
            <person name="Goodwin L."/>
            <person name="Pitluck S."/>
            <person name="Huntemann M."/>
            <person name="Liolios K."/>
            <person name="Ivanova N."/>
            <person name="Pagani I."/>
            <person name="Mavromatis K."/>
            <person name="Ovchinikova G."/>
            <person name="Pati A."/>
            <person name="Chen A."/>
            <person name="Palaniappan K."/>
            <person name="Land M."/>
            <person name="Hauser L."/>
            <person name="Brambilla E.M."/>
            <person name="Rohde M."/>
            <person name="Spring S."/>
            <person name="Detter J.C."/>
            <person name="Woyke T."/>
            <person name="Bristow J."/>
            <person name="Eisen J.A."/>
            <person name="Markowitz V."/>
            <person name="Hugenholtz P."/>
            <person name="Kyrpides N.C."/>
            <person name="Klenk H.P."/>
        </authorList>
    </citation>
    <scope>NUCLEOTIDE SEQUENCE [LARGE SCALE GENOMIC DNA]</scope>
    <source>
        <strain evidence="5">ATCC 700848 / DSM 11109 / ASRB2</strain>
    </source>
</reference>
<evidence type="ECO:0000256" key="1">
    <source>
        <dbReference type="ARBA" id="ARBA00022741"/>
    </source>
</evidence>
<dbReference type="eggNOG" id="COG1353">
    <property type="taxonomic scope" value="Bacteria"/>
</dbReference>
<sequence>MSFLVLFDTDRIQEYVFATQKLKAIRGGSFLLEDLNLNRQTLGLIKKYKGQVIYVGGGAGAATFDEAKRAGNYCQELEQLYRDETVIAGITSWIEPEKAGESFLKWVERAERGLRRRKDEKVRIIPLVSNPYEKVCELCGRLPATICQKDEGYICRSCQIQMENGAKYKYSLMYQAIEDSLSPGSVKWPESLANIGEKSDPEGYIGLIYSDGNRMGLRRQELLEEEPQKARENYARFSKCVDQATRWAMVQAVIEVLGQPQDNRTYPVQFFITGGDDMLAAVPAHQAVPIALKFAELFREYYKNGRKDENGEILFTGLDNTASVAIGVALAKQNYPLYSLIDTARELQKLAKQRAWKEREGDVSTLDFLATSSSLLQPVKEQRQKELAYDNLSLTQRPYTIEEAKILLERIRTLKKSGFPRNKINDLWQPLYKGRLAASLDYLVLLSRLSDQGSPSPRQALLQVAEAFGLSPFPWRLNNHFTYHTPLLDLAELYDFILEEEN</sequence>
<dbReference type="InterPro" id="IPR043128">
    <property type="entry name" value="Rev_trsase/Diguanyl_cyclase"/>
</dbReference>
<feature type="domain" description="Cas10/Cmr2 second palm" evidence="3">
    <location>
        <begin position="204"/>
        <end position="357"/>
    </location>
</feature>
<keyword evidence="1" id="KW-0547">Nucleotide-binding</keyword>
<accession>F2NE38</accession>
<dbReference type="EMBL" id="CP002629">
    <property type="protein sequence ID" value="AEB10606.1"/>
    <property type="molecule type" value="Genomic_DNA"/>
</dbReference>
<evidence type="ECO:0000256" key="2">
    <source>
        <dbReference type="ARBA" id="ARBA00023118"/>
    </source>
</evidence>
<reference evidence="5" key="2">
    <citation type="submission" date="2011-03" db="EMBL/GenBank/DDBJ databases">
        <title>The complete genome of Desulfobacca acetoxidans DSM 11109.</title>
        <authorList>
            <consortium name="US DOE Joint Genome Institute (JGI-PGF)"/>
            <person name="Lucas S."/>
            <person name="Copeland A."/>
            <person name="Lapidus A."/>
            <person name="Bruce D."/>
            <person name="Goodwin L."/>
            <person name="Pitluck S."/>
            <person name="Peters L."/>
            <person name="Kyrpides N."/>
            <person name="Mavromatis K."/>
            <person name="Ivanova N."/>
            <person name="Ovchinnikova G."/>
            <person name="Teshima H."/>
            <person name="Detter J.C."/>
            <person name="Han C."/>
            <person name="Land M."/>
            <person name="Hauser L."/>
            <person name="Markowitz V."/>
            <person name="Cheng J.-F."/>
            <person name="Hugenholtz P."/>
            <person name="Woyke T."/>
            <person name="Wu D."/>
            <person name="Spring S."/>
            <person name="Schueler E."/>
            <person name="Brambilla E."/>
            <person name="Klenk H.-P."/>
            <person name="Eisen J.A."/>
        </authorList>
    </citation>
    <scope>NUCLEOTIDE SEQUENCE [LARGE SCALE GENOMIC DNA]</scope>
    <source>
        <strain evidence="5">ATCC 700848 / DSM 11109 / ASRB2</strain>
    </source>
</reference>
<dbReference type="STRING" id="880072.Desac_2799"/>
<dbReference type="Gene3D" id="3.30.70.270">
    <property type="match status" value="1"/>
</dbReference>
<proteinExistence type="predicted"/>
<evidence type="ECO:0000259" key="3">
    <source>
        <dbReference type="Pfam" id="PF22335"/>
    </source>
</evidence>
<organism evidence="4 5">
    <name type="scientific">Desulfobacca acetoxidans (strain ATCC 700848 / DSM 11109 / ASRB2)</name>
    <dbReference type="NCBI Taxonomy" id="880072"/>
    <lineage>
        <taxon>Bacteria</taxon>
        <taxon>Pseudomonadati</taxon>
        <taxon>Thermodesulfobacteriota</taxon>
        <taxon>Desulfobaccia</taxon>
        <taxon>Desulfobaccales</taxon>
        <taxon>Desulfobaccaceae</taxon>
        <taxon>Desulfobacca</taxon>
    </lineage>
</organism>
<name>F2NE38_DESAR</name>
<dbReference type="RefSeq" id="WP_013707715.1">
    <property type="nucleotide sequence ID" value="NC_015388.1"/>
</dbReference>